<sequence length="244" mass="27425">MNFRFICILNKNSKAMKNIAFIFSFIILLASCTANRSAAYDSYRNVGFVGGNNLSGFSSDNSSDQLAGFKESQMIIYNASVGLTVKNPDSAAAKVTAVAKKYEGYVVSVSNSYVSIRVKSENLNSAVKEIETFGKVRYKTISGNDVTMEYNDLTIRLDNANKARQRYLELLSKAEDVKAALEVEKELERLNKEIDLLEMQIRNINQQVNYSLINVSIEERKQPGILGYAFIGLYKGVKWLFVWN</sequence>
<dbReference type="AlphaFoldDB" id="A0A644XN91"/>
<evidence type="ECO:0000259" key="2">
    <source>
        <dbReference type="Pfam" id="PF14257"/>
    </source>
</evidence>
<organism evidence="3">
    <name type="scientific">bioreactor metagenome</name>
    <dbReference type="NCBI Taxonomy" id="1076179"/>
    <lineage>
        <taxon>unclassified sequences</taxon>
        <taxon>metagenomes</taxon>
        <taxon>ecological metagenomes</taxon>
    </lineage>
</organism>
<comment type="caution">
    <text evidence="3">The sequence shown here is derived from an EMBL/GenBank/DDBJ whole genome shotgun (WGS) entry which is preliminary data.</text>
</comment>
<accession>A0A644XN91</accession>
<feature type="domain" description="DUF4349" evidence="2">
    <location>
        <begin position="73"/>
        <end position="223"/>
    </location>
</feature>
<evidence type="ECO:0000313" key="3">
    <source>
        <dbReference type="EMBL" id="MPM15544.1"/>
    </source>
</evidence>
<dbReference type="PROSITE" id="PS51257">
    <property type="entry name" value="PROKAR_LIPOPROTEIN"/>
    <property type="match status" value="1"/>
</dbReference>
<dbReference type="EMBL" id="VSSQ01002460">
    <property type="protein sequence ID" value="MPM15544.1"/>
    <property type="molecule type" value="Genomic_DNA"/>
</dbReference>
<reference evidence="3" key="1">
    <citation type="submission" date="2019-08" db="EMBL/GenBank/DDBJ databases">
        <authorList>
            <person name="Kucharzyk K."/>
            <person name="Murdoch R.W."/>
            <person name="Higgins S."/>
            <person name="Loffler F."/>
        </authorList>
    </citation>
    <scope>NUCLEOTIDE SEQUENCE</scope>
</reference>
<dbReference type="InterPro" id="IPR025645">
    <property type="entry name" value="DUF4349"/>
</dbReference>
<feature type="coiled-coil region" evidence="1">
    <location>
        <begin position="150"/>
        <end position="207"/>
    </location>
</feature>
<name>A0A644XN91_9ZZZZ</name>
<protein>
    <recommendedName>
        <fullName evidence="2">DUF4349 domain-containing protein</fullName>
    </recommendedName>
</protein>
<gene>
    <name evidence="3" type="ORF">SDC9_61915</name>
</gene>
<keyword evidence="1" id="KW-0175">Coiled coil</keyword>
<dbReference type="Pfam" id="PF14257">
    <property type="entry name" value="DUF4349"/>
    <property type="match status" value="1"/>
</dbReference>
<evidence type="ECO:0000256" key="1">
    <source>
        <dbReference type="SAM" id="Coils"/>
    </source>
</evidence>
<proteinExistence type="predicted"/>